<keyword evidence="2" id="KW-1185">Reference proteome</keyword>
<name>A0A0U5B5D6_9BACL</name>
<dbReference type="Pfam" id="PF10710">
    <property type="entry name" value="DUF2512"/>
    <property type="match status" value="1"/>
</dbReference>
<dbReference type="Proteomes" id="UP000217696">
    <property type="component" value="Chromosome"/>
</dbReference>
<organism evidence="1 2">
    <name type="scientific">Aneurinibacillus soli</name>
    <dbReference type="NCBI Taxonomy" id="1500254"/>
    <lineage>
        <taxon>Bacteria</taxon>
        <taxon>Bacillati</taxon>
        <taxon>Bacillota</taxon>
        <taxon>Bacilli</taxon>
        <taxon>Bacillales</taxon>
        <taxon>Paenibacillaceae</taxon>
        <taxon>Aneurinibacillus group</taxon>
        <taxon>Aneurinibacillus</taxon>
    </lineage>
</organism>
<evidence type="ECO:0000313" key="1">
    <source>
        <dbReference type="EMBL" id="BAU26902.1"/>
    </source>
</evidence>
<dbReference type="RefSeq" id="WP_096463897.1">
    <property type="nucleotide sequence ID" value="NZ_AP017312.1"/>
</dbReference>
<dbReference type="KEGG" id="asoc:CB4_01071"/>
<dbReference type="EMBL" id="AP017312">
    <property type="protein sequence ID" value="BAU26902.1"/>
    <property type="molecule type" value="Genomic_DNA"/>
</dbReference>
<gene>
    <name evidence="1" type="ORF">CB4_01071</name>
</gene>
<proteinExistence type="predicted"/>
<dbReference type="OrthoDB" id="2680573at2"/>
<protein>
    <submittedName>
        <fullName evidence="1">Uncharacterized protein</fullName>
    </submittedName>
</protein>
<dbReference type="InterPro" id="IPR019649">
    <property type="entry name" value="DUF2512"/>
</dbReference>
<accession>A0A0U5B5D6</accession>
<sequence>MVRRFIFNFIYKITLFPLAIYLISRLLPGQVQFASTNHLLDVSLLLLIIGLVADEFVLGMYGIYIATMQGAVTITAIIYLSGFLFTDSRITFTGSIVSGVILGLVELLMHSYVRRDQKREKFEI</sequence>
<reference evidence="1 2" key="1">
    <citation type="submission" date="2015-12" db="EMBL/GenBank/DDBJ databases">
        <title>Genome sequence of Aneurinibacillus soli.</title>
        <authorList>
            <person name="Lee J.S."/>
            <person name="Lee K.C."/>
            <person name="Kim K.K."/>
            <person name="Lee B.W."/>
        </authorList>
    </citation>
    <scope>NUCLEOTIDE SEQUENCE [LARGE SCALE GENOMIC DNA]</scope>
    <source>
        <strain evidence="1 2">CB4</strain>
    </source>
</reference>
<dbReference type="AlphaFoldDB" id="A0A0U5B5D6"/>
<evidence type="ECO:0000313" key="2">
    <source>
        <dbReference type="Proteomes" id="UP000217696"/>
    </source>
</evidence>